<evidence type="ECO:0000313" key="6">
    <source>
        <dbReference type="EMBL" id="PRX18208.1"/>
    </source>
</evidence>
<evidence type="ECO:0000259" key="5">
    <source>
        <dbReference type="PROSITE" id="PS50931"/>
    </source>
</evidence>
<dbReference type="FunFam" id="1.10.10.10:FF:000001">
    <property type="entry name" value="LysR family transcriptional regulator"/>
    <property type="match status" value="1"/>
</dbReference>
<proteinExistence type="inferred from homology"/>
<dbReference type="PROSITE" id="PS50931">
    <property type="entry name" value="HTH_LYSR"/>
    <property type="match status" value="1"/>
</dbReference>
<keyword evidence="7" id="KW-1185">Reference proteome</keyword>
<dbReference type="SUPFAM" id="SSF46785">
    <property type="entry name" value="Winged helix' DNA-binding domain"/>
    <property type="match status" value="1"/>
</dbReference>
<gene>
    <name evidence="6" type="ORF">CLV67_11341</name>
</gene>
<dbReference type="AlphaFoldDB" id="A0A2T0K5F5"/>
<dbReference type="Proteomes" id="UP000239415">
    <property type="component" value="Unassembled WGS sequence"/>
</dbReference>
<name>A0A2T0K5F5_9ACTN</name>
<dbReference type="Pfam" id="PF00126">
    <property type="entry name" value="HTH_1"/>
    <property type="match status" value="1"/>
</dbReference>
<evidence type="ECO:0000256" key="3">
    <source>
        <dbReference type="ARBA" id="ARBA00023125"/>
    </source>
</evidence>
<comment type="caution">
    <text evidence="6">The sequence shown here is derived from an EMBL/GenBank/DDBJ whole genome shotgun (WGS) entry which is preliminary data.</text>
</comment>
<feature type="domain" description="HTH lysR-type" evidence="5">
    <location>
        <begin position="1"/>
        <end position="58"/>
    </location>
</feature>
<organism evidence="6 7">
    <name type="scientific">Actinoplanes italicus</name>
    <dbReference type="NCBI Taxonomy" id="113567"/>
    <lineage>
        <taxon>Bacteria</taxon>
        <taxon>Bacillati</taxon>
        <taxon>Actinomycetota</taxon>
        <taxon>Actinomycetes</taxon>
        <taxon>Micromonosporales</taxon>
        <taxon>Micromonosporaceae</taxon>
        <taxon>Actinoplanes</taxon>
    </lineage>
</organism>
<dbReference type="GO" id="GO:0003677">
    <property type="term" value="F:DNA binding"/>
    <property type="evidence" value="ECO:0007669"/>
    <property type="project" value="UniProtKB-KW"/>
</dbReference>
<comment type="similarity">
    <text evidence="1">Belongs to the LysR transcriptional regulatory family.</text>
</comment>
<dbReference type="PRINTS" id="PR00039">
    <property type="entry name" value="HTHLYSR"/>
</dbReference>
<dbReference type="InterPro" id="IPR005119">
    <property type="entry name" value="LysR_subst-bd"/>
</dbReference>
<keyword evidence="3 6" id="KW-0238">DNA-binding</keyword>
<keyword evidence="4" id="KW-0804">Transcription</keyword>
<dbReference type="Gene3D" id="1.10.10.10">
    <property type="entry name" value="Winged helix-like DNA-binding domain superfamily/Winged helix DNA-binding domain"/>
    <property type="match status" value="1"/>
</dbReference>
<keyword evidence="2" id="KW-0805">Transcription regulation</keyword>
<evidence type="ECO:0000256" key="2">
    <source>
        <dbReference type="ARBA" id="ARBA00023015"/>
    </source>
</evidence>
<accession>A0A2T0K5F5</accession>
<dbReference type="Pfam" id="PF03466">
    <property type="entry name" value="LysR_substrate"/>
    <property type="match status" value="1"/>
</dbReference>
<dbReference type="PANTHER" id="PTHR30346">
    <property type="entry name" value="TRANSCRIPTIONAL DUAL REGULATOR HCAR-RELATED"/>
    <property type="match status" value="1"/>
</dbReference>
<dbReference type="PANTHER" id="PTHR30346:SF30">
    <property type="entry name" value="SMALL NEUTRAL PROTEASE REGULATORY PROTEIN"/>
    <property type="match status" value="1"/>
</dbReference>
<dbReference type="RefSeq" id="WP_106323809.1">
    <property type="nucleotide sequence ID" value="NZ_BOMO01000096.1"/>
</dbReference>
<sequence>MEQRQLEFFIAVAEELNFTRAAKRTHAVQSTVSASIRALERTLGSPLFDRSTTSVALTDAGRALLPEAKNALESLDAARAAVEGAGQGLRGNIRLGTLASLTAVDLPTLVGAFRKAHPGVRLHMTAAAEGSSGLLEKLRTHRLDAAFVGVETTSVDGIDLTPIATFQPRLLVPADHPLATAGRADAGSLAGEPFIDLPAGYCNRIRSDNDFRRAGLSRTVAVEVVDLATIPRYVEAGLGVAVVPPLRAEAGARVTAVDLDPPATPWTLAVARPAAIPPSRAMQAFLDLIPAHTHHTGEY</sequence>
<dbReference type="SUPFAM" id="SSF53850">
    <property type="entry name" value="Periplasmic binding protein-like II"/>
    <property type="match status" value="1"/>
</dbReference>
<dbReference type="InterPro" id="IPR036390">
    <property type="entry name" value="WH_DNA-bd_sf"/>
</dbReference>
<dbReference type="InterPro" id="IPR036388">
    <property type="entry name" value="WH-like_DNA-bd_sf"/>
</dbReference>
<evidence type="ECO:0000256" key="4">
    <source>
        <dbReference type="ARBA" id="ARBA00023163"/>
    </source>
</evidence>
<reference evidence="6 7" key="1">
    <citation type="submission" date="2018-03" db="EMBL/GenBank/DDBJ databases">
        <title>Genomic Encyclopedia of Archaeal and Bacterial Type Strains, Phase II (KMG-II): from individual species to whole genera.</title>
        <authorList>
            <person name="Goeker M."/>
        </authorList>
    </citation>
    <scope>NUCLEOTIDE SEQUENCE [LARGE SCALE GENOMIC DNA]</scope>
    <source>
        <strain evidence="6 7">DSM 43146</strain>
    </source>
</reference>
<dbReference type="EMBL" id="PVMZ01000013">
    <property type="protein sequence ID" value="PRX18208.1"/>
    <property type="molecule type" value="Genomic_DNA"/>
</dbReference>
<dbReference type="GO" id="GO:0003700">
    <property type="term" value="F:DNA-binding transcription factor activity"/>
    <property type="evidence" value="ECO:0007669"/>
    <property type="project" value="InterPro"/>
</dbReference>
<dbReference type="Gene3D" id="3.40.190.290">
    <property type="match status" value="1"/>
</dbReference>
<dbReference type="InterPro" id="IPR000847">
    <property type="entry name" value="LysR_HTH_N"/>
</dbReference>
<dbReference type="OrthoDB" id="3181812at2"/>
<evidence type="ECO:0000256" key="1">
    <source>
        <dbReference type="ARBA" id="ARBA00009437"/>
    </source>
</evidence>
<protein>
    <submittedName>
        <fullName evidence="6">DNA-binding transcriptional LysR family regulator</fullName>
    </submittedName>
</protein>
<dbReference type="GO" id="GO:0032993">
    <property type="term" value="C:protein-DNA complex"/>
    <property type="evidence" value="ECO:0007669"/>
    <property type="project" value="TreeGrafter"/>
</dbReference>
<evidence type="ECO:0000313" key="7">
    <source>
        <dbReference type="Proteomes" id="UP000239415"/>
    </source>
</evidence>